<protein>
    <submittedName>
        <fullName evidence="1">Uncharacterized protein</fullName>
    </submittedName>
</protein>
<keyword evidence="2" id="KW-1185">Reference proteome</keyword>
<evidence type="ECO:0000313" key="1">
    <source>
        <dbReference type="EMBL" id="PTN02425.1"/>
    </source>
</evidence>
<dbReference type="RefSeq" id="WP_107824019.1">
    <property type="nucleotide sequence ID" value="NZ_OY782574.1"/>
</dbReference>
<dbReference type="Proteomes" id="UP000243525">
    <property type="component" value="Unassembled WGS sequence"/>
</dbReference>
<sequence>MKHLLIIIAFFAVFTVKGQEEETYDFSQEIKNYDISDLWTIKEINYEFEGDTTIIERAEPLGYIGDNYQRFYIHFISAIQNPTNRIEYFIYGKTRVKTNICPFQGMIKIKEAKAYVNSYTDTKQGFVTGEYEFFEDSDFKGTGTLSGTFITNFYIDNSGKIRYDALEFIADGFENNQFEGIWTSYKSKDSKKCNWGDFRIPDSSELDCGAGEFGVVDEYQANGWESYLSAFGIKVGDLTVEKARELENEKWWLDRKK</sequence>
<dbReference type="AlphaFoldDB" id="A0A2T5BSQ7"/>
<proteinExistence type="predicted"/>
<evidence type="ECO:0000313" key="2">
    <source>
        <dbReference type="Proteomes" id="UP000243525"/>
    </source>
</evidence>
<reference evidence="1 2" key="1">
    <citation type="submission" date="2018-04" db="EMBL/GenBank/DDBJ databases">
        <title>Genomic Encyclopedia of Archaeal and Bacterial Type Strains, Phase II (KMG-II): from individual species to whole genera.</title>
        <authorList>
            <person name="Goeker M."/>
        </authorList>
    </citation>
    <scope>NUCLEOTIDE SEQUENCE [LARGE SCALE GENOMIC DNA]</scope>
    <source>
        <strain evidence="1 2">DSM 28823</strain>
    </source>
</reference>
<name>A0A2T5BSQ7_9BACT</name>
<organism evidence="1 2">
    <name type="scientific">Mangrovibacterium marinum</name>
    <dbReference type="NCBI Taxonomy" id="1639118"/>
    <lineage>
        <taxon>Bacteria</taxon>
        <taxon>Pseudomonadati</taxon>
        <taxon>Bacteroidota</taxon>
        <taxon>Bacteroidia</taxon>
        <taxon>Marinilabiliales</taxon>
        <taxon>Prolixibacteraceae</taxon>
        <taxon>Mangrovibacterium</taxon>
    </lineage>
</organism>
<accession>A0A2T5BSQ7</accession>
<gene>
    <name evidence="1" type="ORF">C8N47_1399</name>
</gene>
<dbReference type="OrthoDB" id="880022at2"/>
<dbReference type="EMBL" id="QAAD01000039">
    <property type="protein sequence ID" value="PTN02425.1"/>
    <property type="molecule type" value="Genomic_DNA"/>
</dbReference>
<comment type="caution">
    <text evidence="1">The sequence shown here is derived from an EMBL/GenBank/DDBJ whole genome shotgun (WGS) entry which is preliminary data.</text>
</comment>